<reference evidence="1 2" key="1">
    <citation type="submission" date="2020-07" db="EMBL/GenBank/DDBJ databases">
        <title>Stappia sp., F7233, whole genome shotgun sequencing project.</title>
        <authorList>
            <person name="Jiang S."/>
            <person name="Liu Z.W."/>
            <person name="Du Z.J."/>
        </authorList>
    </citation>
    <scope>NUCLEOTIDE SEQUENCE [LARGE SCALE GENOMIC DNA]</scope>
    <source>
        <strain evidence="1 2">F7233</strain>
    </source>
</reference>
<keyword evidence="1" id="KW-0378">Hydrolase</keyword>
<dbReference type="InterPro" id="IPR011227">
    <property type="entry name" value="UCP029730"/>
</dbReference>
<keyword evidence="2" id="KW-1185">Reference proteome</keyword>
<dbReference type="InterPro" id="IPR007709">
    <property type="entry name" value="N-FG_amidohydro"/>
</dbReference>
<sequence>MRQAQAGEGRMQDTVVVANRGGKGACVLLCDHASNRMPPKFGTLGLGAEELVAHIAWDPGALGVARHLSSLLDAPLVHPTVSRLVIDCNRREDAGDLIPEISERTAIPGNAALSEAEREERLDLVHRPFHRAIEALVDERLARGAPTFLVSVHTFTPVYKDVPRRWQIGILSNVDRRLAGRLIGELSHEEGLCVGDNEPYAPRDGVYYTLARHGEGRGLATAMLEIRNDEVATAEAERAWAERLYPVLARFGDALR</sequence>
<comment type="caution">
    <text evidence="1">The sequence shown here is derived from an EMBL/GenBank/DDBJ whole genome shotgun (WGS) entry which is preliminary data.</text>
</comment>
<evidence type="ECO:0000313" key="1">
    <source>
        <dbReference type="EMBL" id="MBA5778842.1"/>
    </source>
</evidence>
<dbReference type="Gene3D" id="3.40.630.40">
    <property type="entry name" value="Zn-dependent exopeptidases"/>
    <property type="match status" value="1"/>
</dbReference>
<gene>
    <name evidence="1" type="ORF">H2509_17080</name>
</gene>
<dbReference type="EMBL" id="JACFXV010000064">
    <property type="protein sequence ID" value="MBA5778842.1"/>
    <property type="molecule type" value="Genomic_DNA"/>
</dbReference>
<dbReference type="PIRSF" id="PIRSF029730">
    <property type="entry name" value="UCP029730"/>
    <property type="match status" value="1"/>
</dbReference>
<accession>A0A839AIU2</accession>
<dbReference type="Proteomes" id="UP000541109">
    <property type="component" value="Unassembled WGS sequence"/>
</dbReference>
<dbReference type="SUPFAM" id="SSF53187">
    <property type="entry name" value="Zn-dependent exopeptidases"/>
    <property type="match status" value="1"/>
</dbReference>
<dbReference type="GO" id="GO:0016787">
    <property type="term" value="F:hydrolase activity"/>
    <property type="evidence" value="ECO:0007669"/>
    <property type="project" value="UniProtKB-KW"/>
</dbReference>
<dbReference type="Pfam" id="PF05013">
    <property type="entry name" value="FGase"/>
    <property type="match status" value="1"/>
</dbReference>
<dbReference type="AlphaFoldDB" id="A0A839AIU2"/>
<protein>
    <submittedName>
        <fullName evidence="1">N-formylglutamate amidohydrolase</fullName>
    </submittedName>
</protein>
<proteinExistence type="predicted"/>
<evidence type="ECO:0000313" key="2">
    <source>
        <dbReference type="Proteomes" id="UP000541109"/>
    </source>
</evidence>
<dbReference type="RefSeq" id="WP_182167550.1">
    <property type="nucleotide sequence ID" value="NZ_JACFXV010000064.1"/>
</dbReference>
<name>A0A839AIU2_9HYPH</name>
<organism evidence="1 2">
    <name type="scientific">Stappia albiluteola</name>
    <dbReference type="NCBI Taxonomy" id="2758565"/>
    <lineage>
        <taxon>Bacteria</taxon>
        <taxon>Pseudomonadati</taxon>
        <taxon>Pseudomonadota</taxon>
        <taxon>Alphaproteobacteria</taxon>
        <taxon>Hyphomicrobiales</taxon>
        <taxon>Stappiaceae</taxon>
        <taxon>Stappia</taxon>
    </lineage>
</organism>